<sequence>MATSPTSTLTPKKKDESFLDKLGGTLARKKKAKEVSELQEEGKHAIEAPTSPTVPDIGPEGYTLGKIAAL</sequence>
<evidence type="ECO:0000256" key="1">
    <source>
        <dbReference type="ARBA" id="ARBA00004245"/>
    </source>
</evidence>
<dbReference type="GO" id="GO:0003779">
    <property type="term" value="F:actin binding"/>
    <property type="evidence" value="ECO:0007669"/>
    <property type="project" value="UniProtKB-KW"/>
</dbReference>
<dbReference type="GO" id="GO:0005925">
    <property type="term" value="C:focal adhesion"/>
    <property type="evidence" value="ECO:0007669"/>
    <property type="project" value="TreeGrafter"/>
</dbReference>
<protein>
    <submittedName>
        <fullName evidence="7">Beta-parvin</fullName>
    </submittedName>
</protein>
<dbReference type="InterPro" id="IPR028433">
    <property type="entry name" value="Parvin"/>
</dbReference>
<dbReference type="GO" id="GO:0071963">
    <property type="term" value="P:establishment or maintenance of cell polarity regulating cell shape"/>
    <property type="evidence" value="ECO:0007669"/>
    <property type="project" value="TreeGrafter"/>
</dbReference>
<dbReference type="GO" id="GO:0030036">
    <property type="term" value="P:actin cytoskeleton organization"/>
    <property type="evidence" value="ECO:0007669"/>
    <property type="project" value="InterPro"/>
</dbReference>
<reference evidence="7" key="1">
    <citation type="journal article" date="2012" name="Nature">
        <title>The oyster genome reveals stress adaptation and complexity of shell formation.</title>
        <authorList>
            <person name="Zhang G."/>
            <person name="Fang X."/>
            <person name="Guo X."/>
            <person name="Li L."/>
            <person name="Luo R."/>
            <person name="Xu F."/>
            <person name="Yang P."/>
            <person name="Zhang L."/>
            <person name="Wang X."/>
            <person name="Qi H."/>
            <person name="Xiong Z."/>
            <person name="Que H."/>
            <person name="Xie Y."/>
            <person name="Holland P.W."/>
            <person name="Paps J."/>
            <person name="Zhu Y."/>
            <person name="Wu F."/>
            <person name="Chen Y."/>
            <person name="Wang J."/>
            <person name="Peng C."/>
            <person name="Meng J."/>
            <person name="Yang L."/>
            <person name="Liu J."/>
            <person name="Wen B."/>
            <person name="Zhang N."/>
            <person name="Huang Z."/>
            <person name="Zhu Q."/>
            <person name="Feng Y."/>
            <person name="Mount A."/>
            <person name="Hedgecock D."/>
            <person name="Xu Z."/>
            <person name="Liu Y."/>
            <person name="Domazet-Loso T."/>
            <person name="Du Y."/>
            <person name="Sun X."/>
            <person name="Zhang S."/>
            <person name="Liu B."/>
            <person name="Cheng P."/>
            <person name="Jiang X."/>
            <person name="Li J."/>
            <person name="Fan D."/>
            <person name="Wang W."/>
            <person name="Fu W."/>
            <person name="Wang T."/>
            <person name="Wang B."/>
            <person name="Zhang J."/>
            <person name="Peng Z."/>
            <person name="Li Y."/>
            <person name="Li N."/>
            <person name="Wang J."/>
            <person name="Chen M."/>
            <person name="He Y."/>
            <person name="Tan F."/>
            <person name="Song X."/>
            <person name="Zheng Q."/>
            <person name="Huang R."/>
            <person name="Yang H."/>
            <person name="Du X."/>
            <person name="Chen L."/>
            <person name="Yang M."/>
            <person name="Gaffney P.M."/>
            <person name="Wang S."/>
            <person name="Luo L."/>
            <person name="She Z."/>
            <person name="Ming Y."/>
            <person name="Huang W."/>
            <person name="Zhang S."/>
            <person name="Huang B."/>
            <person name="Zhang Y."/>
            <person name="Qu T."/>
            <person name="Ni P."/>
            <person name="Miao G."/>
            <person name="Wang J."/>
            <person name="Wang Q."/>
            <person name="Steinberg C.E."/>
            <person name="Wang H."/>
            <person name="Li N."/>
            <person name="Qian L."/>
            <person name="Zhang G."/>
            <person name="Li Y."/>
            <person name="Yang H."/>
            <person name="Liu X."/>
            <person name="Wang J."/>
            <person name="Yin Y."/>
            <person name="Wang J."/>
        </authorList>
    </citation>
    <scope>NUCLEOTIDE SEQUENCE [LARGE SCALE GENOMIC DNA]</scope>
    <source>
        <strain evidence="7">05x7-T-G4-1.051#20</strain>
    </source>
</reference>
<proteinExistence type="predicted"/>
<dbReference type="EMBL" id="JH818017">
    <property type="protein sequence ID" value="EKC32838.1"/>
    <property type="molecule type" value="Genomic_DNA"/>
</dbReference>
<dbReference type="GO" id="GO:0015629">
    <property type="term" value="C:actin cytoskeleton"/>
    <property type="evidence" value="ECO:0007669"/>
    <property type="project" value="TreeGrafter"/>
</dbReference>
<feature type="compositionally biased region" description="Basic and acidic residues" evidence="6">
    <location>
        <begin position="33"/>
        <end position="46"/>
    </location>
</feature>
<name>K1QG12_MAGGI</name>
<dbReference type="GO" id="GO:0005737">
    <property type="term" value="C:cytoplasm"/>
    <property type="evidence" value="ECO:0007669"/>
    <property type="project" value="TreeGrafter"/>
</dbReference>
<evidence type="ECO:0000313" key="7">
    <source>
        <dbReference type="EMBL" id="EKC32838.1"/>
    </source>
</evidence>
<dbReference type="HOGENOM" id="CLU_2760311_0_0_1"/>
<evidence type="ECO:0000256" key="4">
    <source>
        <dbReference type="ARBA" id="ARBA00023203"/>
    </source>
</evidence>
<dbReference type="PANTHER" id="PTHR12114:SF4">
    <property type="entry name" value="GH23568P"/>
    <property type="match status" value="1"/>
</dbReference>
<dbReference type="GO" id="GO:0030031">
    <property type="term" value="P:cell projection assembly"/>
    <property type="evidence" value="ECO:0007669"/>
    <property type="project" value="TreeGrafter"/>
</dbReference>
<comment type="subcellular location">
    <subcellularLocation>
        <location evidence="1">Cytoplasm</location>
        <location evidence="1">Cytoskeleton</location>
    </subcellularLocation>
</comment>
<keyword evidence="4" id="KW-0009">Actin-binding</keyword>
<gene>
    <name evidence="7" type="ORF">CGI_10013698</name>
</gene>
<organism evidence="7">
    <name type="scientific">Magallana gigas</name>
    <name type="common">Pacific oyster</name>
    <name type="synonym">Crassostrea gigas</name>
    <dbReference type="NCBI Taxonomy" id="29159"/>
    <lineage>
        <taxon>Eukaryota</taxon>
        <taxon>Metazoa</taxon>
        <taxon>Spiralia</taxon>
        <taxon>Lophotrochozoa</taxon>
        <taxon>Mollusca</taxon>
        <taxon>Bivalvia</taxon>
        <taxon>Autobranchia</taxon>
        <taxon>Pteriomorphia</taxon>
        <taxon>Ostreida</taxon>
        <taxon>Ostreoidea</taxon>
        <taxon>Ostreidae</taxon>
        <taxon>Magallana</taxon>
    </lineage>
</organism>
<keyword evidence="2" id="KW-0963">Cytoplasm</keyword>
<evidence type="ECO:0000256" key="6">
    <source>
        <dbReference type="SAM" id="MobiDB-lite"/>
    </source>
</evidence>
<keyword evidence="5" id="KW-0206">Cytoskeleton</keyword>
<evidence type="ECO:0000256" key="2">
    <source>
        <dbReference type="ARBA" id="ARBA00022490"/>
    </source>
</evidence>
<dbReference type="AlphaFoldDB" id="K1QG12"/>
<accession>K1QG12</accession>
<keyword evidence="3" id="KW-0677">Repeat</keyword>
<dbReference type="GO" id="GO:0034446">
    <property type="term" value="P:substrate adhesion-dependent cell spreading"/>
    <property type="evidence" value="ECO:0007669"/>
    <property type="project" value="TreeGrafter"/>
</dbReference>
<evidence type="ECO:0000256" key="5">
    <source>
        <dbReference type="ARBA" id="ARBA00023212"/>
    </source>
</evidence>
<evidence type="ECO:0000256" key="3">
    <source>
        <dbReference type="ARBA" id="ARBA00022737"/>
    </source>
</evidence>
<dbReference type="InParanoid" id="K1QG12"/>
<feature type="region of interest" description="Disordered" evidence="6">
    <location>
        <begin position="29"/>
        <end position="62"/>
    </location>
</feature>
<dbReference type="PANTHER" id="PTHR12114">
    <property type="entry name" value="PARVIN"/>
    <property type="match status" value="1"/>
</dbReference>